<evidence type="ECO:0000256" key="2">
    <source>
        <dbReference type="SAM" id="SignalP"/>
    </source>
</evidence>
<reference evidence="4" key="1">
    <citation type="submission" date="2016-10" db="EMBL/GenBank/DDBJ databases">
        <authorList>
            <person name="Varghese N."/>
            <person name="Submissions S."/>
        </authorList>
    </citation>
    <scope>NUCLEOTIDE SEQUENCE [LARGE SCALE GENOMIC DNA]</scope>
    <source>
        <strain evidence="4">ES.061</strain>
    </source>
</reference>
<dbReference type="Pfam" id="PF04311">
    <property type="entry name" value="DUF459"/>
    <property type="match status" value="1"/>
</dbReference>
<dbReference type="InterPro" id="IPR036514">
    <property type="entry name" value="SGNH_hydro_sf"/>
</dbReference>
<accession>A0A1H4JJ79</accession>
<protein>
    <recommendedName>
        <fullName evidence="5">SGNH hydrolase-type esterase domain-containing protein</fullName>
    </recommendedName>
</protein>
<gene>
    <name evidence="3" type="ORF">SAMN05216452_1431</name>
</gene>
<evidence type="ECO:0000256" key="1">
    <source>
        <dbReference type="SAM" id="MobiDB-lite"/>
    </source>
</evidence>
<organism evidence="3 4">
    <name type="scientific">Nitratireductor aquibiodomus</name>
    <dbReference type="NCBI Taxonomy" id="204799"/>
    <lineage>
        <taxon>Bacteria</taxon>
        <taxon>Pseudomonadati</taxon>
        <taxon>Pseudomonadota</taxon>
        <taxon>Alphaproteobacteria</taxon>
        <taxon>Hyphomicrobiales</taxon>
        <taxon>Phyllobacteriaceae</taxon>
        <taxon>Nitratireductor</taxon>
    </lineage>
</organism>
<dbReference type="AlphaFoldDB" id="A0A1H4JJ79"/>
<dbReference type="Gene3D" id="3.40.50.1110">
    <property type="entry name" value="SGNH hydrolase"/>
    <property type="match status" value="1"/>
</dbReference>
<dbReference type="InterPro" id="IPR007407">
    <property type="entry name" value="DUF459"/>
</dbReference>
<dbReference type="CDD" id="cd01829">
    <property type="entry name" value="SGNH_hydrolase_peri2"/>
    <property type="match status" value="1"/>
</dbReference>
<dbReference type="RefSeq" id="WP_090327793.1">
    <property type="nucleotide sequence ID" value="NZ_FNSL01000001.1"/>
</dbReference>
<dbReference type="Proteomes" id="UP000199064">
    <property type="component" value="Unassembled WGS sequence"/>
</dbReference>
<feature type="chain" id="PRO_5011524731" description="SGNH hydrolase-type esterase domain-containing protein" evidence="2">
    <location>
        <begin position="33"/>
        <end position="413"/>
    </location>
</feature>
<keyword evidence="4" id="KW-1185">Reference proteome</keyword>
<dbReference type="SUPFAM" id="SSF52266">
    <property type="entry name" value="SGNH hydrolase"/>
    <property type="match status" value="1"/>
</dbReference>
<feature type="signal peptide" evidence="2">
    <location>
        <begin position="1"/>
        <end position="32"/>
    </location>
</feature>
<feature type="compositionally biased region" description="Polar residues" evidence="1">
    <location>
        <begin position="392"/>
        <end position="401"/>
    </location>
</feature>
<evidence type="ECO:0000313" key="3">
    <source>
        <dbReference type="EMBL" id="SEB46360.1"/>
    </source>
</evidence>
<feature type="compositionally biased region" description="Pro residues" evidence="1">
    <location>
        <begin position="402"/>
        <end position="413"/>
    </location>
</feature>
<dbReference type="EMBL" id="FNSL01000001">
    <property type="protein sequence ID" value="SEB46360.1"/>
    <property type="molecule type" value="Genomic_DNA"/>
</dbReference>
<feature type="region of interest" description="Disordered" evidence="1">
    <location>
        <begin position="61"/>
        <end position="103"/>
    </location>
</feature>
<name>A0A1H4JJ79_9HYPH</name>
<keyword evidence="2" id="KW-0732">Signal</keyword>
<evidence type="ECO:0000313" key="4">
    <source>
        <dbReference type="Proteomes" id="UP000199064"/>
    </source>
</evidence>
<feature type="compositionally biased region" description="Polar residues" evidence="1">
    <location>
        <begin position="70"/>
        <end position="80"/>
    </location>
</feature>
<evidence type="ECO:0008006" key="5">
    <source>
        <dbReference type="Google" id="ProtNLM"/>
    </source>
</evidence>
<proteinExistence type="predicted"/>
<sequence length="413" mass="44524">MKANRTKNSDGSGKCIALAVVAFSLAMPAATAIPSTAEAQEYRREQRRGLFDLLFGGALRQRQPERPATRQRSAPRKQQGTQRRRSATRSAAPQPPPPPEVEKLENARVVLVLGDFLAGGLAEGLSSAYAESPGVRVVNRSNGSSGFVRDDYYDWNGEIAGILEEVSPTVVVMMIGSNDRQQLVVDGKREAPRSEAWLVEYTQRVETFAAALEEKQIPLIWSGLPSFKSSSMSSDMLAFNDIYKTAVEAVDGSFVDIWDGFVDENGGFIFTGPDMNGQPVRLRGSDGINLTRSGKRKVAFYVEKPLNKLLGEAVSPDIGELGMESLPVLVLHPENPSPVNRTMPISLSDPALDGGLELMGAVVKPIARQERGQSDGATPEPVAQPGRADNFSLRTNATPKSETPPGPPAQATP</sequence>
<dbReference type="GO" id="GO:0016788">
    <property type="term" value="F:hydrolase activity, acting on ester bonds"/>
    <property type="evidence" value="ECO:0007669"/>
    <property type="project" value="UniProtKB-ARBA"/>
</dbReference>
<feature type="region of interest" description="Disordered" evidence="1">
    <location>
        <begin position="367"/>
        <end position="413"/>
    </location>
</feature>